<reference evidence="3" key="1">
    <citation type="submission" date="2008-01" db="EMBL/GenBank/DDBJ databases">
        <title>Complete sequence of chromosome of Caulobacter sp. K31.</title>
        <authorList>
            <consortium name="US DOE Joint Genome Institute"/>
            <person name="Copeland A."/>
            <person name="Lucas S."/>
            <person name="Lapidus A."/>
            <person name="Barry K."/>
            <person name="Glavina del Rio T."/>
            <person name="Dalin E."/>
            <person name="Tice H."/>
            <person name="Pitluck S."/>
            <person name="Bruce D."/>
            <person name="Goodwin L."/>
            <person name="Thompson L.S."/>
            <person name="Brettin T."/>
            <person name="Detter J.C."/>
            <person name="Han C."/>
            <person name="Schmutz J."/>
            <person name="Larimer F."/>
            <person name="Land M."/>
            <person name="Hauser L."/>
            <person name="Kyrpides N."/>
            <person name="Kim E."/>
            <person name="Stephens C."/>
            <person name="Richardson P."/>
        </authorList>
    </citation>
    <scope>NUCLEOTIDE SEQUENCE [LARGE SCALE GENOMIC DNA]</scope>
    <source>
        <strain evidence="3">K31</strain>
    </source>
</reference>
<dbReference type="SUPFAM" id="SSF46955">
    <property type="entry name" value="Putative DNA-binding domain"/>
    <property type="match status" value="1"/>
</dbReference>
<dbReference type="KEGG" id="cak:Caul_2038"/>
<dbReference type="AlphaFoldDB" id="B0T6V1"/>
<feature type="domain" description="Helix-turn-helix" evidence="2">
    <location>
        <begin position="14"/>
        <end position="60"/>
    </location>
</feature>
<evidence type="ECO:0000256" key="1">
    <source>
        <dbReference type="SAM" id="MobiDB-lite"/>
    </source>
</evidence>
<proteinExistence type="predicted"/>
<evidence type="ECO:0000259" key="2">
    <source>
        <dbReference type="Pfam" id="PF12728"/>
    </source>
</evidence>
<gene>
    <name evidence="3" type="ordered locus">Caul_2038</name>
</gene>
<organism evidence="3">
    <name type="scientific">Caulobacter sp. (strain K31)</name>
    <dbReference type="NCBI Taxonomy" id="366602"/>
    <lineage>
        <taxon>Bacteria</taxon>
        <taxon>Pseudomonadati</taxon>
        <taxon>Pseudomonadota</taxon>
        <taxon>Alphaproteobacteria</taxon>
        <taxon>Caulobacterales</taxon>
        <taxon>Caulobacteraceae</taxon>
        <taxon>Caulobacter</taxon>
    </lineage>
</organism>
<dbReference type="Pfam" id="PF12728">
    <property type="entry name" value="HTH_17"/>
    <property type="match status" value="1"/>
</dbReference>
<dbReference type="eggNOG" id="COG3311">
    <property type="taxonomic scope" value="Bacteria"/>
</dbReference>
<dbReference type="OrthoDB" id="9806994at2"/>
<dbReference type="STRING" id="366602.Caul_2038"/>
<evidence type="ECO:0000313" key="3">
    <source>
        <dbReference type="EMBL" id="ABZ71166.1"/>
    </source>
</evidence>
<protein>
    <recommendedName>
        <fullName evidence="2">Helix-turn-helix domain-containing protein</fullName>
    </recommendedName>
</protein>
<dbReference type="EMBL" id="CP000927">
    <property type="protein sequence ID" value="ABZ71166.1"/>
    <property type="molecule type" value="Genomic_DNA"/>
</dbReference>
<dbReference type="InterPro" id="IPR041657">
    <property type="entry name" value="HTH_17"/>
</dbReference>
<accession>B0T6V1</accession>
<feature type="region of interest" description="Disordered" evidence="1">
    <location>
        <begin position="69"/>
        <end position="93"/>
    </location>
</feature>
<sequence>MPDLDAAFARYVGTHEASRLVGLSARTLEKYRCYGGGPIYLKIGGRVVYRQADLEAWAEQAARSSTHDAADAALLAERAPSQPAAGPLDAKRA</sequence>
<name>B0T6V1_CAUSK</name>
<dbReference type="InterPro" id="IPR009061">
    <property type="entry name" value="DNA-bd_dom_put_sf"/>
</dbReference>
<dbReference type="HOGENOM" id="CLU_140176_9_0_5"/>